<keyword evidence="1" id="KW-0812">Transmembrane</keyword>
<reference evidence="2 3" key="1">
    <citation type="submission" date="2011-08" db="EMBL/GenBank/DDBJ databases">
        <title>The Genome Sequence of Johnsonella ignava ATCC 51276.</title>
        <authorList>
            <consortium name="The Broad Institute Genome Sequencing Platform"/>
            <person name="Earl A."/>
            <person name="Ward D."/>
            <person name="Feldgarden M."/>
            <person name="Gevers D."/>
            <person name="Izard J."/>
            <person name="Blanton J.M."/>
            <person name="Baranova O.V."/>
            <person name="Dewhirst F.E."/>
            <person name="Young S.K."/>
            <person name="Zeng Q."/>
            <person name="Gargeya S."/>
            <person name="Fitzgerald M."/>
            <person name="Haas B."/>
            <person name="Abouelleil A."/>
            <person name="Alvarado L."/>
            <person name="Arachchi H.M."/>
            <person name="Berlin A."/>
            <person name="Brown A."/>
            <person name="Chapman S.B."/>
            <person name="Chen Z."/>
            <person name="Dunbar C."/>
            <person name="Freedman E."/>
            <person name="Gearin G."/>
            <person name="Gellesch M."/>
            <person name="Goldberg J."/>
            <person name="Griggs A."/>
            <person name="Gujja S."/>
            <person name="Heiman D."/>
            <person name="Howarth C."/>
            <person name="Larson L."/>
            <person name="Lui A."/>
            <person name="MacDonald P.J.P."/>
            <person name="Montmayeur A."/>
            <person name="Murphy C."/>
            <person name="Neiman D."/>
            <person name="Pearson M."/>
            <person name="Priest M."/>
            <person name="Roberts A."/>
            <person name="Saif S."/>
            <person name="Shea T."/>
            <person name="Shenoy N."/>
            <person name="Sisk P."/>
            <person name="Stolte C."/>
            <person name="Sykes S."/>
            <person name="Wortman J."/>
            <person name="Nusbaum C."/>
            <person name="Birren B."/>
        </authorList>
    </citation>
    <scope>NUCLEOTIDE SEQUENCE [LARGE SCALE GENOMIC DNA]</scope>
    <source>
        <strain evidence="2 3">ATCC 51276</strain>
    </source>
</reference>
<evidence type="ECO:0000256" key="1">
    <source>
        <dbReference type="SAM" id="Phobius"/>
    </source>
</evidence>
<evidence type="ECO:0000313" key="3">
    <source>
        <dbReference type="Proteomes" id="UP000003011"/>
    </source>
</evidence>
<dbReference type="Proteomes" id="UP000003011">
    <property type="component" value="Unassembled WGS sequence"/>
</dbReference>
<dbReference type="HOGENOM" id="CLU_102909_1_0_9"/>
<keyword evidence="1" id="KW-0472">Membrane</keyword>
<dbReference type="OrthoDB" id="2031743at2"/>
<dbReference type="PATRIC" id="fig|679200.3.peg.1113"/>
<keyword evidence="1" id="KW-1133">Transmembrane helix</keyword>
<comment type="caution">
    <text evidence="2">The sequence shown here is derived from an EMBL/GenBank/DDBJ whole genome shotgun (WGS) entry which is preliminary data.</text>
</comment>
<sequence>MNTNSKKKLRVIIAATSILMLLFIAIVGREYLDEKRRDRALRYYDAISTTVILADMLVMDMECNDNKGNTWVIKRNNKSLLDMVNQDITDYISGDKQSLYEYKIIENENIQKYIENFNDNMKNIRISGESGAGIPIPPKTISEGEGMKEFQEIKNLDELIAYMHKSTKDGEYYLYALSVIGLDGSGFNGRITFDMGDGTENVIHESGTIGVRELFSISYRNYEYQRDIKGGSEYK</sequence>
<protein>
    <submittedName>
        <fullName evidence="2">Uncharacterized protein</fullName>
    </submittedName>
</protein>
<name>G5GHL1_9FIRM</name>
<dbReference type="RefSeq" id="WP_005540437.1">
    <property type="nucleotide sequence ID" value="NZ_JH378831.1"/>
</dbReference>
<dbReference type="eggNOG" id="ENOG5033QHQ">
    <property type="taxonomic scope" value="Bacteria"/>
</dbReference>
<organism evidence="2 3">
    <name type="scientific">Johnsonella ignava ATCC 51276</name>
    <dbReference type="NCBI Taxonomy" id="679200"/>
    <lineage>
        <taxon>Bacteria</taxon>
        <taxon>Bacillati</taxon>
        <taxon>Bacillota</taxon>
        <taxon>Clostridia</taxon>
        <taxon>Lachnospirales</taxon>
        <taxon>Lachnospiraceae</taxon>
        <taxon>Johnsonella</taxon>
    </lineage>
</organism>
<dbReference type="EMBL" id="ACZL01000017">
    <property type="protein sequence ID" value="EHI55704.1"/>
    <property type="molecule type" value="Genomic_DNA"/>
</dbReference>
<feature type="transmembrane region" description="Helical" evidence="1">
    <location>
        <begin position="12"/>
        <end position="32"/>
    </location>
</feature>
<evidence type="ECO:0000313" key="2">
    <source>
        <dbReference type="EMBL" id="EHI55704.1"/>
    </source>
</evidence>
<keyword evidence="3" id="KW-1185">Reference proteome</keyword>
<gene>
    <name evidence="2" type="ORF">HMPREF9333_01051</name>
</gene>
<accession>G5GHL1</accession>
<proteinExistence type="predicted"/>
<dbReference type="AlphaFoldDB" id="G5GHL1"/>